<organism evidence="8 9">
    <name type="scientific">Dialister hominis</name>
    <dbReference type="NCBI Taxonomy" id="2582419"/>
    <lineage>
        <taxon>Bacteria</taxon>
        <taxon>Bacillati</taxon>
        <taxon>Bacillota</taxon>
        <taxon>Negativicutes</taxon>
        <taxon>Veillonellales</taxon>
        <taxon>Veillonellaceae</taxon>
        <taxon>Dialister</taxon>
    </lineage>
</organism>
<dbReference type="Pfam" id="PF00849">
    <property type="entry name" value="PseudoU_synth_2"/>
    <property type="match status" value="1"/>
</dbReference>
<gene>
    <name evidence="8" type="primary">rluC</name>
    <name evidence="8" type="ORF">Dia5BBH33_15360</name>
</gene>
<dbReference type="PROSITE" id="PS50889">
    <property type="entry name" value="S4"/>
    <property type="match status" value="1"/>
</dbReference>
<dbReference type="GO" id="GO:0120159">
    <property type="term" value="F:rRNA pseudouridine synthase activity"/>
    <property type="evidence" value="ECO:0007669"/>
    <property type="project" value="UniProtKB-ARBA"/>
</dbReference>
<dbReference type="InterPro" id="IPR036986">
    <property type="entry name" value="S4_RNA-bd_sf"/>
</dbReference>
<dbReference type="InterPro" id="IPR020103">
    <property type="entry name" value="PsdUridine_synth_cat_dom_sf"/>
</dbReference>
<dbReference type="InterPro" id="IPR002942">
    <property type="entry name" value="S4_RNA-bd"/>
</dbReference>
<dbReference type="InterPro" id="IPR050188">
    <property type="entry name" value="RluA_PseudoU_synthase"/>
</dbReference>
<name>A0A8D5A681_9FIRM</name>
<dbReference type="Gene3D" id="3.10.290.10">
    <property type="entry name" value="RNA-binding S4 domain"/>
    <property type="match status" value="1"/>
</dbReference>
<dbReference type="InterPro" id="IPR006145">
    <property type="entry name" value="PsdUridine_synth_RsuA/RluA"/>
</dbReference>
<dbReference type="SMART" id="SM00363">
    <property type="entry name" value="S4"/>
    <property type="match status" value="1"/>
</dbReference>
<dbReference type="EMBL" id="AP019697">
    <property type="protein sequence ID" value="BBK25601.1"/>
    <property type="molecule type" value="Genomic_DNA"/>
</dbReference>
<evidence type="ECO:0000313" key="9">
    <source>
        <dbReference type="Proteomes" id="UP000320585"/>
    </source>
</evidence>
<dbReference type="Proteomes" id="UP000320585">
    <property type="component" value="Chromosome"/>
</dbReference>
<dbReference type="GO" id="GO:0003723">
    <property type="term" value="F:RNA binding"/>
    <property type="evidence" value="ECO:0007669"/>
    <property type="project" value="UniProtKB-KW"/>
</dbReference>
<evidence type="ECO:0000256" key="1">
    <source>
        <dbReference type="ARBA" id="ARBA00000073"/>
    </source>
</evidence>
<dbReference type="PANTHER" id="PTHR21600">
    <property type="entry name" value="MITOCHONDRIAL RNA PSEUDOURIDINE SYNTHASE"/>
    <property type="match status" value="1"/>
</dbReference>
<dbReference type="SUPFAM" id="SSF55120">
    <property type="entry name" value="Pseudouridine synthase"/>
    <property type="match status" value="1"/>
</dbReference>
<sequence>METFKIGPKDEGKRLDQFMQDKKHWPRSLVMKAIRTKKLKVNGKKEDASFRLSRRDDVVSYVLEEKKNTEPVILYEDENLLAAVKPAGLLSLDPEGKEKDTLLTRVNKYLEGKGKAPAIPVHRIDFHTEGILLFAKNRPAADVLEGLIRDRKIGKTYLAVVTGRVQNSKGRLEHQLFKDAKQNKVFVSEERIKGSKTAITEYERMAATGDLTLVKCHLITGRTHQIRTQLAHIGHPILGDDKYGFKALNKEYKERGQLLCAYQLSFDFTEEGGILSYLSGKTIRLPKVAFVHKYFSGVHY</sequence>
<dbReference type="RefSeq" id="WP_143332682.1">
    <property type="nucleotide sequence ID" value="NZ_AP019697.1"/>
</dbReference>
<dbReference type="GO" id="GO:0000455">
    <property type="term" value="P:enzyme-directed rRNA pseudouridine synthesis"/>
    <property type="evidence" value="ECO:0007669"/>
    <property type="project" value="UniProtKB-ARBA"/>
</dbReference>
<evidence type="ECO:0000256" key="3">
    <source>
        <dbReference type="ARBA" id="ARBA00023235"/>
    </source>
</evidence>
<dbReference type="CDD" id="cd02869">
    <property type="entry name" value="PseudoU_synth_RluA_like"/>
    <property type="match status" value="1"/>
</dbReference>
<comment type="catalytic activity">
    <reaction evidence="1">
        <text>a uridine in RNA = a pseudouridine in RNA</text>
        <dbReference type="Rhea" id="RHEA:48348"/>
        <dbReference type="Rhea" id="RHEA-COMP:12068"/>
        <dbReference type="Rhea" id="RHEA-COMP:12069"/>
        <dbReference type="ChEBI" id="CHEBI:65314"/>
        <dbReference type="ChEBI" id="CHEBI:65315"/>
    </reaction>
</comment>
<evidence type="ECO:0000256" key="5">
    <source>
        <dbReference type="ARBA" id="ARBA00033164"/>
    </source>
</evidence>
<evidence type="ECO:0000256" key="6">
    <source>
        <dbReference type="PROSITE-ProRule" id="PRU00182"/>
    </source>
</evidence>
<dbReference type="KEGG" id="dho:Dia5BBH33_15360"/>
<evidence type="ECO:0000256" key="4">
    <source>
        <dbReference type="ARBA" id="ARBA00031870"/>
    </source>
</evidence>
<comment type="similarity">
    <text evidence="2">Belongs to the pseudouridine synthase RluA family.</text>
</comment>
<dbReference type="SUPFAM" id="SSF55174">
    <property type="entry name" value="Alpha-L RNA-binding motif"/>
    <property type="match status" value="1"/>
</dbReference>
<dbReference type="GeneID" id="92716758"/>
<evidence type="ECO:0000256" key="2">
    <source>
        <dbReference type="ARBA" id="ARBA00010876"/>
    </source>
</evidence>
<feature type="domain" description="RNA-binding S4" evidence="7">
    <location>
        <begin position="13"/>
        <end position="70"/>
    </location>
</feature>
<keyword evidence="9" id="KW-1185">Reference proteome</keyword>
<keyword evidence="3" id="KW-0413">Isomerase</keyword>
<keyword evidence="6" id="KW-0694">RNA-binding</keyword>
<dbReference type="Gene3D" id="3.30.2350.10">
    <property type="entry name" value="Pseudouridine synthase"/>
    <property type="match status" value="1"/>
</dbReference>
<protein>
    <recommendedName>
        <fullName evidence="4">RNA pseudouridylate synthase</fullName>
    </recommendedName>
    <alternativeName>
        <fullName evidence="5">RNA-uridine isomerase</fullName>
    </alternativeName>
</protein>
<accession>A0A8D5A681</accession>
<dbReference type="CDD" id="cd00165">
    <property type="entry name" value="S4"/>
    <property type="match status" value="1"/>
</dbReference>
<dbReference type="AlphaFoldDB" id="A0A8D5A681"/>
<dbReference type="PANTHER" id="PTHR21600:SF83">
    <property type="entry name" value="PSEUDOURIDYLATE SYNTHASE RPUSD4, MITOCHONDRIAL"/>
    <property type="match status" value="1"/>
</dbReference>
<proteinExistence type="inferred from homology"/>
<evidence type="ECO:0000313" key="8">
    <source>
        <dbReference type="EMBL" id="BBK25601.1"/>
    </source>
</evidence>
<evidence type="ECO:0000259" key="7">
    <source>
        <dbReference type="SMART" id="SM00363"/>
    </source>
</evidence>
<reference evidence="9" key="1">
    <citation type="submission" date="2019-05" db="EMBL/GenBank/DDBJ databases">
        <title>Complete genome sequencing of Dialister sp. strain 5BBH33.</title>
        <authorList>
            <person name="Sakamoto M."/>
            <person name="Murakami T."/>
            <person name="Mori H."/>
        </authorList>
    </citation>
    <scope>NUCLEOTIDE SEQUENCE [LARGE SCALE GENOMIC DNA]</scope>
    <source>
        <strain evidence="9">5BBH33</strain>
    </source>
</reference>
<dbReference type="OrthoDB" id="9807829at2"/>